<dbReference type="InterPro" id="IPR036873">
    <property type="entry name" value="Rhodanese-like_dom_sf"/>
</dbReference>
<dbReference type="RefSeq" id="WP_380432253.1">
    <property type="nucleotide sequence ID" value="NZ_JBHSAC010000065.1"/>
</dbReference>
<proteinExistence type="predicted"/>
<protein>
    <submittedName>
        <fullName evidence="3">Rhodanese-like domain-containing protein</fullName>
    </submittedName>
</protein>
<accession>A0ABV8D2L9</accession>
<dbReference type="Proteomes" id="UP001595901">
    <property type="component" value="Unassembled WGS sequence"/>
</dbReference>
<dbReference type="SMART" id="SM00450">
    <property type="entry name" value="RHOD"/>
    <property type="match status" value="1"/>
</dbReference>
<evidence type="ECO:0000313" key="4">
    <source>
        <dbReference type="Proteomes" id="UP001595901"/>
    </source>
</evidence>
<evidence type="ECO:0000256" key="1">
    <source>
        <dbReference type="SAM" id="Phobius"/>
    </source>
</evidence>
<keyword evidence="1" id="KW-0812">Transmembrane</keyword>
<evidence type="ECO:0000259" key="2">
    <source>
        <dbReference type="PROSITE" id="PS50206"/>
    </source>
</evidence>
<dbReference type="SUPFAM" id="SSF52821">
    <property type="entry name" value="Rhodanese/Cell cycle control phosphatase"/>
    <property type="match status" value="1"/>
</dbReference>
<dbReference type="Gene3D" id="3.40.250.10">
    <property type="entry name" value="Rhodanese-like domain"/>
    <property type="match status" value="1"/>
</dbReference>
<feature type="transmembrane region" description="Helical" evidence="1">
    <location>
        <begin position="6"/>
        <end position="25"/>
    </location>
</feature>
<dbReference type="Pfam" id="PF00581">
    <property type="entry name" value="Rhodanese"/>
    <property type="match status" value="1"/>
</dbReference>
<dbReference type="PANTHER" id="PTHR43031">
    <property type="entry name" value="FAD-DEPENDENT OXIDOREDUCTASE"/>
    <property type="match status" value="1"/>
</dbReference>
<comment type="caution">
    <text evidence="3">The sequence shown here is derived from an EMBL/GenBank/DDBJ whole genome shotgun (WGS) entry which is preliminary data.</text>
</comment>
<organism evidence="3 4">
    <name type="scientific">Streptococcus dentapri</name>
    <dbReference type="NCBI Taxonomy" id="573564"/>
    <lineage>
        <taxon>Bacteria</taxon>
        <taxon>Bacillati</taxon>
        <taxon>Bacillota</taxon>
        <taxon>Bacilli</taxon>
        <taxon>Lactobacillales</taxon>
        <taxon>Streptococcaceae</taxon>
        <taxon>Streptococcus</taxon>
    </lineage>
</organism>
<dbReference type="PROSITE" id="PS50206">
    <property type="entry name" value="RHODANESE_3"/>
    <property type="match status" value="1"/>
</dbReference>
<dbReference type="InterPro" id="IPR001763">
    <property type="entry name" value="Rhodanese-like_dom"/>
</dbReference>
<feature type="domain" description="Rhodanese" evidence="2">
    <location>
        <begin position="45"/>
        <end position="130"/>
    </location>
</feature>
<name>A0ABV8D2L9_9STRE</name>
<sequence>MSQANLMGWILIALIIIAFLGWFIWQYLRIRRSAKFISNSQFQELMHNGQIIDVRSSTTFQRSHILGARNFQLQQFKDSLSALRKDKPVLLYDNFRGQSVGKVSLILKKAGFTEVYILEGGFENWDGKTK</sequence>
<evidence type="ECO:0000313" key="3">
    <source>
        <dbReference type="EMBL" id="MFC3932672.1"/>
    </source>
</evidence>
<dbReference type="CDD" id="cd00158">
    <property type="entry name" value="RHOD"/>
    <property type="match status" value="1"/>
</dbReference>
<dbReference type="PANTHER" id="PTHR43031:SF18">
    <property type="entry name" value="RHODANESE-RELATED SULFURTRANSFERASES"/>
    <property type="match status" value="1"/>
</dbReference>
<gene>
    <name evidence="3" type="ORF">ACFOSE_07870</name>
</gene>
<dbReference type="EMBL" id="JBHSAC010000065">
    <property type="protein sequence ID" value="MFC3932672.1"/>
    <property type="molecule type" value="Genomic_DNA"/>
</dbReference>
<keyword evidence="1" id="KW-1133">Transmembrane helix</keyword>
<keyword evidence="1" id="KW-0472">Membrane</keyword>
<reference evidence="4" key="1">
    <citation type="journal article" date="2019" name="Int. J. Syst. Evol. Microbiol.">
        <title>The Global Catalogue of Microorganisms (GCM) 10K type strain sequencing project: providing services to taxonomists for standard genome sequencing and annotation.</title>
        <authorList>
            <consortium name="The Broad Institute Genomics Platform"/>
            <consortium name="The Broad Institute Genome Sequencing Center for Infectious Disease"/>
            <person name="Wu L."/>
            <person name="Ma J."/>
        </authorList>
    </citation>
    <scope>NUCLEOTIDE SEQUENCE [LARGE SCALE GENOMIC DNA]</scope>
    <source>
        <strain evidence="4">CCUG 58728</strain>
    </source>
</reference>
<dbReference type="InterPro" id="IPR050229">
    <property type="entry name" value="GlpE_sulfurtransferase"/>
</dbReference>
<keyword evidence="4" id="KW-1185">Reference proteome</keyword>